<evidence type="ECO:0000259" key="2">
    <source>
        <dbReference type="Pfam" id="PF26603"/>
    </source>
</evidence>
<evidence type="ECO:0000313" key="4">
    <source>
        <dbReference type="Proteomes" id="UP000027442"/>
    </source>
</evidence>
<dbReference type="AlphaFoldDB" id="A0A069QHH5"/>
<dbReference type="PATRIC" id="fig|1122985.7.peg.1773"/>
<dbReference type="Proteomes" id="UP000027442">
    <property type="component" value="Unassembled WGS sequence"/>
</dbReference>
<feature type="domain" description="DUF8188" evidence="2">
    <location>
        <begin position="47"/>
        <end position="251"/>
    </location>
</feature>
<name>A0A069QHH5_HOYLO</name>
<protein>
    <recommendedName>
        <fullName evidence="2">DUF8188 domain-containing protein</fullName>
    </recommendedName>
</protein>
<dbReference type="Pfam" id="PF26603">
    <property type="entry name" value="DUF8188"/>
    <property type="match status" value="1"/>
</dbReference>
<organism evidence="3 4">
    <name type="scientific">Hoylesella loescheii DSM 19665 = JCM 12249 = ATCC 15930</name>
    <dbReference type="NCBI Taxonomy" id="1122985"/>
    <lineage>
        <taxon>Bacteria</taxon>
        <taxon>Pseudomonadati</taxon>
        <taxon>Bacteroidota</taxon>
        <taxon>Bacteroidia</taxon>
        <taxon>Bacteroidales</taxon>
        <taxon>Prevotellaceae</taxon>
        <taxon>Hoylesella</taxon>
    </lineage>
</organism>
<keyword evidence="1" id="KW-0472">Membrane</keyword>
<accession>A0A069QHH5</accession>
<dbReference type="HOGENOM" id="CLU_106699_0_0_10"/>
<keyword evidence="1" id="KW-1133">Transmembrane helix</keyword>
<keyword evidence="1" id="KW-0812">Transmembrane</keyword>
<feature type="transmembrane region" description="Helical" evidence="1">
    <location>
        <begin position="23"/>
        <end position="45"/>
    </location>
</feature>
<sequence>MVISFQMNRIWRTMISVGISRTVGYYVVGPILGLILAPIVFGGFWKGKDYTNTYIEHFEVINIVIQYDQPYRGFRFGEKNFHIEHYRDNRSDYSLHSYIYYIERHKKYFELICFEGLEMYKSVDGNTYDLGTLRNRETDGDMILPIQNRKPMTISVYVNRLQWKDPTYVTKINPMPVFMNRIVSGDVMEEENRKAQHFNKQWANRSIVPQQIIPPDVRTVLLNDISREHLQLYVKQYLGHVLPKEEFKRLFDS</sequence>
<dbReference type="EMBL" id="JNGW01000071">
    <property type="protein sequence ID" value="KDR52220.1"/>
    <property type="molecule type" value="Genomic_DNA"/>
</dbReference>
<dbReference type="InterPro" id="IPR058501">
    <property type="entry name" value="DUF8188"/>
</dbReference>
<proteinExistence type="predicted"/>
<reference evidence="3 4" key="1">
    <citation type="submission" date="2013-08" db="EMBL/GenBank/DDBJ databases">
        <authorList>
            <person name="Weinstock G."/>
            <person name="Sodergren E."/>
            <person name="Wylie T."/>
            <person name="Fulton L."/>
            <person name="Fulton R."/>
            <person name="Fronick C."/>
            <person name="O'Laughlin M."/>
            <person name="Godfrey J."/>
            <person name="Miner T."/>
            <person name="Herter B."/>
            <person name="Appelbaum E."/>
            <person name="Cordes M."/>
            <person name="Lek S."/>
            <person name="Wollam A."/>
            <person name="Pepin K.H."/>
            <person name="Palsikar V.B."/>
            <person name="Mitreva M."/>
            <person name="Wilson R.K."/>
        </authorList>
    </citation>
    <scope>NUCLEOTIDE SEQUENCE [LARGE SCALE GENOMIC DNA]</scope>
    <source>
        <strain evidence="3 4">ATCC 15930</strain>
    </source>
</reference>
<comment type="caution">
    <text evidence="3">The sequence shown here is derived from an EMBL/GenBank/DDBJ whole genome shotgun (WGS) entry which is preliminary data.</text>
</comment>
<gene>
    <name evidence="3" type="ORF">HMPREF1991_01705</name>
</gene>
<keyword evidence="4" id="KW-1185">Reference proteome</keyword>
<evidence type="ECO:0000313" key="3">
    <source>
        <dbReference type="EMBL" id="KDR52220.1"/>
    </source>
</evidence>
<evidence type="ECO:0000256" key="1">
    <source>
        <dbReference type="SAM" id="Phobius"/>
    </source>
</evidence>